<name>A0A0F9VLK9_9ZZZZ</name>
<proteinExistence type="predicted"/>
<sequence>MGSAPSVRRTMPELLIGDWRVAEAMLRFWANEAAVARLKAALARQSEAVDG</sequence>
<reference evidence="1" key="1">
    <citation type="journal article" date="2015" name="Nature">
        <title>Complex archaea that bridge the gap between prokaryotes and eukaryotes.</title>
        <authorList>
            <person name="Spang A."/>
            <person name="Saw J.H."/>
            <person name="Jorgensen S.L."/>
            <person name="Zaremba-Niedzwiedzka K."/>
            <person name="Martijn J."/>
            <person name="Lind A.E."/>
            <person name="van Eijk R."/>
            <person name="Schleper C."/>
            <person name="Guy L."/>
            <person name="Ettema T.J."/>
        </authorList>
    </citation>
    <scope>NUCLEOTIDE SEQUENCE</scope>
</reference>
<protein>
    <submittedName>
        <fullName evidence="1">Uncharacterized protein</fullName>
    </submittedName>
</protein>
<evidence type="ECO:0000313" key="1">
    <source>
        <dbReference type="EMBL" id="KKN74361.1"/>
    </source>
</evidence>
<gene>
    <name evidence="1" type="ORF">LCGC14_0391620</name>
</gene>
<accession>A0A0F9VLK9</accession>
<organism evidence="1">
    <name type="scientific">marine sediment metagenome</name>
    <dbReference type="NCBI Taxonomy" id="412755"/>
    <lineage>
        <taxon>unclassified sequences</taxon>
        <taxon>metagenomes</taxon>
        <taxon>ecological metagenomes</taxon>
    </lineage>
</organism>
<dbReference type="AlphaFoldDB" id="A0A0F9VLK9"/>
<comment type="caution">
    <text evidence="1">The sequence shown here is derived from an EMBL/GenBank/DDBJ whole genome shotgun (WGS) entry which is preliminary data.</text>
</comment>
<dbReference type="EMBL" id="LAZR01000328">
    <property type="protein sequence ID" value="KKN74361.1"/>
    <property type="molecule type" value="Genomic_DNA"/>
</dbReference>